<keyword evidence="7" id="KW-1015">Disulfide bond</keyword>
<feature type="site" description="Interaction with tRNA" evidence="9">
    <location>
        <position position="375"/>
    </location>
</feature>
<dbReference type="HAMAP" id="MF_00144">
    <property type="entry name" value="tRNA_thiouridyl_MnmA"/>
    <property type="match status" value="1"/>
</dbReference>
<evidence type="ECO:0000259" key="10">
    <source>
        <dbReference type="Pfam" id="PF20258"/>
    </source>
</evidence>
<dbReference type="AlphaFoldDB" id="A0A2M6WVU4"/>
<dbReference type="InterPro" id="IPR004506">
    <property type="entry name" value="MnmA-like"/>
</dbReference>
<keyword evidence="1 9" id="KW-0820">tRNA-binding</keyword>
<dbReference type="GO" id="GO:0000049">
    <property type="term" value="F:tRNA binding"/>
    <property type="evidence" value="ECO:0007669"/>
    <property type="project" value="UniProtKB-KW"/>
</dbReference>
<name>A0A2M6WVU4_9BACT</name>
<proteinExistence type="inferred from homology"/>
<feature type="region of interest" description="Interaction with tRNA" evidence="9">
    <location>
        <begin position="341"/>
        <end position="342"/>
    </location>
</feature>
<comment type="caution">
    <text evidence="9">Lacks conserved residue(s) required for the propagation of feature annotation.</text>
</comment>
<evidence type="ECO:0000256" key="8">
    <source>
        <dbReference type="ARBA" id="ARBA00051542"/>
    </source>
</evidence>
<feature type="active site" description="Cysteine persulfide intermediate" evidence="9">
    <location>
        <position position="226"/>
    </location>
</feature>
<evidence type="ECO:0000256" key="1">
    <source>
        <dbReference type="ARBA" id="ARBA00022555"/>
    </source>
</evidence>
<dbReference type="Pfam" id="PF20259">
    <property type="entry name" value="tRNA_Me_trans_M"/>
    <property type="match status" value="1"/>
</dbReference>
<feature type="binding site" evidence="9">
    <location>
        <position position="136"/>
    </location>
    <ligand>
        <name>ATP</name>
        <dbReference type="ChEBI" id="CHEBI:30616"/>
    </ligand>
</feature>
<feature type="binding site" evidence="9">
    <location>
        <begin position="15"/>
        <end position="22"/>
    </location>
    <ligand>
        <name>ATP</name>
        <dbReference type="ChEBI" id="CHEBI:30616"/>
    </ligand>
</feature>
<reference evidence="13" key="1">
    <citation type="submission" date="2017-09" db="EMBL/GenBank/DDBJ databases">
        <title>Depth-based differentiation of microbial function through sediment-hosted aquifers and enrichment of novel symbionts in the deep terrestrial subsurface.</title>
        <authorList>
            <person name="Probst A.J."/>
            <person name="Ladd B."/>
            <person name="Jarett J.K."/>
            <person name="Geller-Mcgrath D.E."/>
            <person name="Sieber C.M.K."/>
            <person name="Emerson J.B."/>
            <person name="Anantharaman K."/>
            <person name="Thomas B.C."/>
            <person name="Malmstrom R."/>
            <person name="Stieglmeier M."/>
            <person name="Klingl A."/>
            <person name="Woyke T."/>
            <person name="Ryan C.M."/>
            <person name="Banfield J.F."/>
        </authorList>
    </citation>
    <scope>NUCLEOTIDE SEQUENCE [LARGE SCALE GENOMIC DNA]</scope>
</reference>
<evidence type="ECO:0000256" key="2">
    <source>
        <dbReference type="ARBA" id="ARBA00022679"/>
    </source>
</evidence>
<evidence type="ECO:0000259" key="11">
    <source>
        <dbReference type="Pfam" id="PF20259"/>
    </source>
</evidence>
<evidence type="ECO:0000256" key="5">
    <source>
        <dbReference type="ARBA" id="ARBA00022840"/>
    </source>
</evidence>
<keyword evidence="2 9" id="KW-0808">Transferase</keyword>
<dbReference type="Pfam" id="PF03054">
    <property type="entry name" value="tRNA_Me_trans"/>
    <property type="match status" value="1"/>
</dbReference>
<dbReference type="CDD" id="cd01998">
    <property type="entry name" value="MnmA_TRMU-like"/>
    <property type="match status" value="1"/>
</dbReference>
<evidence type="ECO:0000256" key="6">
    <source>
        <dbReference type="ARBA" id="ARBA00022884"/>
    </source>
</evidence>
<dbReference type="Proteomes" id="UP000230481">
    <property type="component" value="Unassembled WGS sequence"/>
</dbReference>
<comment type="caution">
    <text evidence="12">The sequence shown here is derived from an EMBL/GenBank/DDBJ whole genome shotgun (WGS) entry which is preliminary data.</text>
</comment>
<dbReference type="PANTHER" id="PTHR11933">
    <property type="entry name" value="TRNA 5-METHYLAMINOMETHYL-2-THIOURIDYLATE -METHYLTRANSFERASE"/>
    <property type="match status" value="1"/>
</dbReference>
<dbReference type="InterPro" id="IPR046884">
    <property type="entry name" value="MnmA-like_central"/>
</dbReference>
<keyword evidence="6 9" id="KW-0694">RNA-binding</keyword>
<dbReference type="InterPro" id="IPR046885">
    <property type="entry name" value="MnmA-like_C"/>
</dbReference>
<feature type="region of interest" description="Interaction with target base in tRNA" evidence="9">
    <location>
        <begin position="107"/>
        <end position="109"/>
    </location>
</feature>
<comment type="function">
    <text evidence="9">Catalyzes the 2-thiolation of uridine at the wobble position (U34) of tRNA, leading to the formation of s(2)U34.</text>
</comment>
<dbReference type="GO" id="GO:0005524">
    <property type="term" value="F:ATP binding"/>
    <property type="evidence" value="ECO:0007669"/>
    <property type="project" value="UniProtKB-KW"/>
</dbReference>
<keyword evidence="5 9" id="KW-0067">ATP-binding</keyword>
<dbReference type="Gene3D" id="2.40.30.10">
    <property type="entry name" value="Translation factors"/>
    <property type="match status" value="1"/>
</dbReference>
<evidence type="ECO:0000313" key="12">
    <source>
        <dbReference type="EMBL" id="PIT96923.1"/>
    </source>
</evidence>
<sequence length="392" mass="45035">MKKINKNKKRKVFVALSGGVDSSVAAALLKERGFDVTGVFIKVWHPGSSLNYYQDSLPCQWKLDRLDAMRVCAKLEISFFTFDFEKEYKKEIIDYMISEYKEGKTPNPDVMCNKQIKFGVFLKKAIEMGADYIATGHYVRRSPEISNLKTQILDKFQNTNSKFQKIKLLQAKDKNKDQSYFLWTLTQEQLKYSFFPIGEYEKSKVRKIAEKFGLLTARKKDSQGLCFIGKLDMADFLKNYIKEKRGNVLDENGKTIGYHNGTVFFTIGQRHGFIITDKSAYDKPYYIVSKDISNNTITVSHNTITAISLAGEDKTKIKIKALNWINGKMPNINKKYKARVRYRQLLQDCKIIKNSILDDYEIEFDKSQNTIAIGQSIVVYDGEECLGGGIIK</sequence>
<comment type="similarity">
    <text evidence="9">Belongs to the MnmA/TRMU family.</text>
</comment>
<comment type="subcellular location">
    <subcellularLocation>
        <location evidence="9">Cytoplasm</location>
    </subcellularLocation>
</comment>
<feature type="region of interest" description="Interaction with tRNA" evidence="9">
    <location>
        <begin position="176"/>
        <end position="178"/>
    </location>
</feature>
<dbReference type="InterPro" id="IPR014729">
    <property type="entry name" value="Rossmann-like_a/b/a_fold"/>
</dbReference>
<dbReference type="NCBIfam" id="NF001138">
    <property type="entry name" value="PRK00143.1"/>
    <property type="match status" value="1"/>
</dbReference>
<dbReference type="FunFam" id="3.40.50.620:FF:000115">
    <property type="entry name" value="tRNA-specific 2-thiouridylase MnmA"/>
    <property type="match status" value="1"/>
</dbReference>
<evidence type="ECO:0000256" key="3">
    <source>
        <dbReference type="ARBA" id="ARBA00022694"/>
    </source>
</evidence>
<dbReference type="Gene3D" id="3.40.50.620">
    <property type="entry name" value="HUPs"/>
    <property type="match status" value="1"/>
</dbReference>
<dbReference type="Pfam" id="PF20258">
    <property type="entry name" value="tRNA_Me_trans_C"/>
    <property type="match status" value="1"/>
</dbReference>
<feature type="binding site" evidence="9">
    <location>
        <position position="41"/>
    </location>
    <ligand>
        <name>ATP</name>
        <dbReference type="ChEBI" id="CHEBI:30616"/>
    </ligand>
</feature>
<keyword evidence="4 9" id="KW-0547">Nucleotide-binding</keyword>
<dbReference type="SUPFAM" id="SSF52402">
    <property type="entry name" value="Adenine nucleotide alpha hydrolases-like"/>
    <property type="match status" value="1"/>
</dbReference>
<dbReference type="GO" id="GO:0103016">
    <property type="term" value="F:tRNA-uridine 2-sulfurtransferase activity"/>
    <property type="evidence" value="ECO:0007669"/>
    <property type="project" value="UniProtKB-EC"/>
</dbReference>
<dbReference type="InterPro" id="IPR023382">
    <property type="entry name" value="MnmA-like_central_sf"/>
</dbReference>
<keyword evidence="3 9" id="KW-0819">tRNA processing</keyword>
<organism evidence="12 13">
    <name type="scientific">Candidatus Campbellbacteria bacterium CG10_big_fil_rev_8_21_14_0_10_35_52</name>
    <dbReference type="NCBI Taxonomy" id="1974527"/>
    <lineage>
        <taxon>Bacteria</taxon>
        <taxon>Candidatus Campbelliibacteriota</taxon>
    </lineage>
</organism>
<dbReference type="GO" id="GO:0002143">
    <property type="term" value="P:tRNA wobble position uridine thiolation"/>
    <property type="evidence" value="ECO:0007669"/>
    <property type="project" value="TreeGrafter"/>
</dbReference>
<evidence type="ECO:0000256" key="4">
    <source>
        <dbReference type="ARBA" id="ARBA00022741"/>
    </source>
</evidence>
<gene>
    <name evidence="9" type="primary">mnmA</name>
    <name evidence="12" type="ORF">COT82_00540</name>
</gene>
<dbReference type="GO" id="GO:0005737">
    <property type="term" value="C:cytoplasm"/>
    <property type="evidence" value="ECO:0007669"/>
    <property type="project" value="UniProtKB-SubCell"/>
</dbReference>
<evidence type="ECO:0000256" key="9">
    <source>
        <dbReference type="HAMAP-Rule" id="MF_00144"/>
    </source>
</evidence>
<feature type="site" description="Interaction with tRNA" evidence="9">
    <location>
        <position position="137"/>
    </location>
</feature>
<dbReference type="EC" id="2.8.1.13" evidence="9"/>
<protein>
    <recommendedName>
        <fullName evidence="9">tRNA-specific 2-thiouridylase MnmA</fullName>
        <ecNumber evidence="9">2.8.1.13</ecNumber>
    </recommendedName>
</protein>
<dbReference type="FunFam" id="2.30.30.280:FF:000001">
    <property type="entry name" value="tRNA-specific 2-thiouridylase MnmA"/>
    <property type="match status" value="1"/>
</dbReference>
<dbReference type="EMBL" id="PFAA01000015">
    <property type="protein sequence ID" value="PIT96923.1"/>
    <property type="molecule type" value="Genomic_DNA"/>
</dbReference>
<evidence type="ECO:0000256" key="7">
    <source>
        <dbReference type="ARBA" id="ARBA00023157"/>
    </source>
</evidence>
<dbReference type="Gene3D" id="2.30.30.280">
    <property type="entry name" value="Adenine nucleotide alpha hydrolases-like domains"/>
    <property type="match status" value="1"/>
</dbReference>
<comment type="catalytic activity">
    <reaction evidence="8 9">
        <text>S-sulfanyl-L-cysteinyl-[protein] + uridine(34) in tRNA + AH2 + ATP = 2-thiouridine(34) in tRNA + L-cysteinyl-[protein] + A + AMP + diphosphate + H(+)</text>
        <dbReference type="Rhea" id="RHEA:47032"/>
        <dbReference type="Rhea" id="RHEA-COMP:10131"/>
        <dbReference type="Rhea" id="RHEA-COMP:11726"/>
        <dbReference type="Rhea" id="RHEA-COMP:11727"/>
        <dbReference type="Rhea" id="RHEA-COMP:11728"/>
        <dbReference type="ChEBI" id="CHEBI:13193"/>
        <dbReference type="ChEBI" id="CHEBI:15378"/>
        <dbReference type="ChEBI" id="CHEBI:17499"/>
        <dbReference type="ChEBI" id="CHEBI:29950"/>
        <dbReference type="ChEBI" id="CHEBI:30616"/>
        <dbReference type="ChEBI" id="CHEBI:33019"/>
        <dbReference type="ChEBI" id="CHEBI:61963"/>
        <dbReference type="ChEBI" id="CHEBI:65315"/>
        <dbReference type="ChEBI" id="CHEBI:87170"/>
        <dbReference type="ChEBI" id="CHEBI:456215"/>
        <dbReference type="EC" id="2.8.1.13"/>
    </reaction>
</comment>
<feature type="domain" description="tRNA-specific 2-thiouridylase MnmA-like C-terminal" evidence="10">
    <location>
        <begin position="315"/>
        <end position="391"/>
    </location>
</feature>
<evidence type="ECO:0000313" key="13">
    <source>
        <dbReference type="Proteomes" id="UP000230481"/>
    </source>
</evidence>
<accession>A0A2M6WVU4</accession>
<feature type="active site" description="Nucleophile" evidence="9">
    <location>
        <position position="112"/>
    </location>
</feature>
<keyword evidence="9" id="KW-0963">Cytoplasm</keyword>
<feature type="domain" description="tRNA-specific 2-thiouridylase MnmA-like central" evidence="11">
    <location>
        <begin position="235"/>
        <end position="301"/>
    </location>
</feature>
<dbReference type="NCBIfam" id="TIGR00420">
    <property type="entry name" value="trmU"/>
    <property type="match status" value="1"/>
</dbReference>
<dbReference type="PANTHER" id="PTHR11933:SF5">
    <property type="entry name" value="MITOCHONDRIAL TRNA-SPECIFIC 2-THIOURIDYLASE 1"/>
    <property type="match status" value="1"/>
</dbReference>